<feature type="non-terminal residue" evidence="1">
    <location>
        <position position="71"/>
    </location>
</feature>
<feature type="non-terminal residue" evidence="1">
    <location>
        <position position="1"/>
    </location>
</feature>
<gene>
    <name evidence="1" type="ORF">PACLA_8A062253</name>
</gene>
<evidence type="ECO:0000313" key="1">
    <source>
        <dbReference type="EMBL" id="CAB4012161.1"/>
    </source>
</evidence>
<dbReference type="AlphaFoldDB" id="A0A7D9EM15"/>
<comment type="caution">
    <text evidence="1">The sequence shown here is derived from an EMBL/GenBank/DDBJ whole genome shotgun (WGS) entry which is preliminary data.</text>
</comment>
<proteinExistence type="predicted"/>
<name>A0A7D9EM15_PARCT</name>
<sequence length="71" mass="8118">LSKSQLRSIPRLPLPETSANAVRLFKISARELALVSRLWKKFQPKRSLRRSALRGRNAKLGFMIGDVMRAK</sequence>
<reference evidence="1" key="1">
    <citation type="submission" date="2020-04" db="EMBL/GenBank/DDBJ databases">
        <authorList>
            <person name="Alioto T."/>
            <person name="Alioto T."/>
            <person name="Gomez Garrido J."/>
        </authorList>
    </citation>
    <scope>NUCLEOTIDE SEQUENCE</scope>
    <source>
        <strain evidence="1">A484AB</strain>
    </source>
</reference>
<organism evidence="1 2">
    <name type="scientific">Paramuricea clavata</name>
    <name type="common">Red gorgonian</name>
    <name type="synonym">Violescent sea-whip</name>
    <dbReference type="NCBI Taxonomy" id="317549"/>
    <lineage>
        <taxon>Eukaryota</taxon>
        <taxon>Metazoa</taxon>
        <taxon>Cnidaria</taxon>
        <taxon>Anthozoa</taxon>
        <taxon>Octocorallia</taxon>
        <taxon>Malacalcyonacea</taxon>
        <taxon>Plexauridae</taxon>
        <taxon>Paramuricea</taxon>
    </lineage>
</organism>
<dbReference type="EMBL" id="CACRXK020007406">
    <property type="protein sequence ID" value="CAB4012161.1"/>
    <property type="molecule type" value="Genomic_DNA"/>
</dbReference>
<evidence type="ECO:0000313" key="2">
    <source>
        <dbReference type="Proteomes" id="UP001152795"/>
    </source>
</evidence>
<accession>A0A7D9EM15</accession>
<keyword evidence="2" id="KW-1185">Reference proteome</keyword>
<dbReference type="Proteomes" id="UP001152795">
    <property type="component" value="Unassembled WGS sequence"/>
</dbReference>
<protein>
    <submittedName>
        <fullName evidence="1">Uncharacterized protein</fullName>
    </submittedName>
</protein>